<dbReference type="Proteomes" id="UP001234581">
    <property type="component" value="Unassembled WGS sequence"/>
</dbReference>
<evidence type="ECO:0000256" key="5">
    <source>
        <dbReference type="ARBA" id="ARBA00022781"/>
    </source>
</evidence>
<evidence type="ECO:0000256" key="4">
    <source>
        <dbReference type="ARBA" id="ARBA00022547"/>
    </source>
</evidence>
<keyword evidence="5" id="KW-0375">Hydrogen ion transport</keyword>
<accession>A0AAD7XPH7</accession>
<dbReference type="GO" id="GO:0015078">
    <property type="term" value="F:proton transmembrane transporter activity"/>
    <property type="evidence" value="ECO:0007669"/>
    <property type="project" value="InterPro"/>
</dbReference>
<evidence type="ECO:0000256" key="2">
    <source>
        <dbReference type="ARBA" id="ARBA00005699"/>
    </source>
</evidence>
<dbReference type="GO" id="GO:0015986">
    <property type="term" value="P:proton motive force-driven ATP synthesis"/>
    <property type="evidence" value="ECO:0007669"/>
    <property type="project" value="InterPro"/>
</dbReference>
<dbReference type="InterPro" id="IPR006808">
    <property type="entry name" value="ATP_synth_F0_gsu_mt"/>
</dbReference>
<evidence type="ECO:0000256" key="3">
    <source>
        <dbReference type="ARBA" id="ARBA00022448"/>
    </source>
</evidence>
<dbReference type="GeneID" id="83219915"/>
<protein>
    <submittedName>
        <fullName evidence="10">Uncharacterized protein</fullName>
    </submittedName>
</protein>
<sequence>MSQASNSLKSIGSKLMAAQRCAVYDAKVVGEIAKQVYTKERMSFPSGQQFSEAQQYVKKDLFNASTWKNLTKQDVAKGAVVAAELYTFFLIGEVVGRRNLIGYKVEEPGAHHAEKMEL</sequence>
<evidence type="ECO:0000256" key="7">
    <source>
        <dbReference type="ARBA" id="ARBA00023128"/>
    </source>
</evidence>
<gene>
    <name evidence="10" type="ORF">O0I10_012578</name>
</gene>
<comment type="similarity">
    <text evidence="2">Belongs to the ATPase g subunit family.</text>
</comment>
<dbReference type="PANTHER" id="PTHR12386">
    <property type="entry name" value="ATP SYNTHASE SUBUNIT"/>
    <property type="match status" value="1"/>
</dbReference>
<comment type="caution">
    <text evidence="10">The sequence shown here is derived from an EMBL/GenBank/DDBJ whole genome shotgun (WGS) entry which is preliminary data.</text>
</comment>
<keyword evidence="9" id="KW-0066">ATP synthesis</keyword>
<name>A0AAD7XPH7_9FUNG</name>
<keyword evidence="11" id="KW-1185">Reference proteome</keyword>
<dbReference type="GO" id="GO:0045259">
    <property type="term" value="C:proton-transporting ATP synthase complex"/>
    <property type="evidence" value="ECO:0007669"/>
    <property type="project" value="UniProtKB-KW"/>
</dbReference>
<dbReference type="Pfam" id="PF04718">
    <property type="entry name" value="ATP-synt_G"/>
    <property type="match status" value="1"/>
</dbReference>
<evidence type="ECO:0000313" key="10">
    <source>
        <dbReference type="EMBL" id="KAJ8651859.1"/>
    </source>
</evidence>
<keyword evidence="4" id="KW-0138">CF(0)</keyword>
<evidence type="ECO:0000256" key="9">
    <source>
        <dbReference type="ARBA" id="ARBA00023310"/>
    </source>
</evidence>
<organism evidence="10 11">
    <name type="scientific">Lichtheimia ornata</name>
    <dbReference type="NCBI Taxonomy" id="688661"/>
    <lineage>
        <taxon>Eukaryota</taxon>
        <taxon>Fungi</taxon>
        <taxon>Fungi incertae sedis</taxon>
        <taxon>Mucoromycota</taxon>
        <taxon>Mucoromycotina</taxon>
        <taxon>Mucoromycetes</taxon>
        <taxon>Mucorales</taxon>
        <taxon>Lichtheimiaceae</taxon>
        <taxon>Lichtheimia</taxon>
    </lineage>
</organism>
<reference evidence="10 11" key="1">
    <citation type="submission" date="2023-03" db="EMBL/GenBank/DDBJ databases">
        <title>Genome sequence of Lichtheimia ornata CBS 291.66.</title>
        <authorList>
            <person name="Mohabir J.T."/>
            <person name="Shea T.P."/>
            <person name="Kurbessoian T."/>
            <person name="Berby B."/>
            <person name="Fontaine J."/>
            <person name="Livny J."/>
            <person name="Gnirke A."/>
            <person name="Stajich J.E."/>
            <person name="Cuomo C.A."/>
        </authorList>
    </citation>
    <scope>NUCLEOTIDE SEQUENCE [LARGE SCALE GENOMIC DNA]</scope>
    <source>
        <strain evidence="10">CBS 291.66</strain>
    </source>
</reference>
<evidence type="ECO:0000256" key="6">
    <source>
        <dbReference type="ARBA" id="ARBA00023065"/>
    </source>
</evidence>
<keyword evidence="7" id="KW-0496">Mitochondrion</keyword>
<dbReference type="EMBL" id="JARTCD010000135">
    <property type="protein sequence ID" value="KAJ8651859.1"/>
    <property type="molecule type" value="Genomic_DNA"/>
</dbReference>
<keyword evidence="8" id="KW-0472">Membrane</keyword>
<dbReference type="GO" id="GO:0031966">
    <property type="term" value="C:mitochondrial membrane"/>
    <property type="evidence" value="ECO:0007669"/>
    <property type="project" value="UniProtKB-SubCell"/>
</dbReference>
<evidence type="ECO:0000256" key="8">
    <source>
        <dbReference type="ARBA" id="ARBA00023136"/>
    </source>
</evidence>
<proteinExistence type="inferred from homology"/>
<evidence type="ECO:0000256" key="1">
    <source>
        <dbReference type="ARBA" id="ARBA00004325"/>
    </source>
</evidence>
<dbReference type="RefSeq" id="XP_058336773.1">
    <property type="nucleotide sequence ID" value="XM_058492470.1"/>
</dbReference>
<keyword evidence="3" id="KW-0813">Transport</keyword>
<evidence type="ECO:0000313" key="11">
    <source>
        <dbReference type="Proteomes" id="UP001234581"/>
    </source>
</evidence>
<comment type="subcellular location">
    <subcellularLocation>
        <location evidence="1">Mitochondrion membrane</location>
    </subcellularLocation>
</comment>
<keyword evidence="6" id="KW-0406">Ion transport</keyword>
<dbReference type="AlphaFoldDB" id="A0AAD7XPH7"/>